<comment type="caution">
    <text evidence="9">The sequence shown here is derived from an EMBL/GenBank/DDBJ whole genome shotgun (WGS) entry which is preliminary data.</text>
</comment>
<gene>
    <name evidence="9" type="ORF">GCM10023224_26200</name>
</gene>
<dbReference type="InterPro" id="IPR006141">
    <property type="entry name" value="Intein_N"/>
</dbReference>
<dbReference type="Gene3D" id="3.80.30.30">
    <property type="match status" value="1"/>
</dbReference>
<evidence type="ECO:0000256" key="4">
    <source>
        <dbReference type="ARBA" id="ARBA00023004"/>
    </source>
</evidence>
<evidence type="ECO:0000313" key="9">
    <source>
        <dbReference type="EMBL" id="GAA4942541.1"/>
    </source>
</evidence>
<dbReference type="Proteomes" id="UP001499993">
    <property type="component" value="Unassembled WGS sequence"/>
</dbReference>
<dbReference type="EMBL" id="BAABIK010000013">
    <property type="protein sequence ID" value="GAA4942541.1"/>
    <property type="molecule type" value="Genomic_DNA"/>
</dbReference>
<proteinExistence type="predicted"/>
<dbReference type="InterPro" id="IPR036844">
    <property type="entry name" value="Hint_dom_sf"/>
</dbReference>
<dbReference type="SUPFAM" id="SSF102114">
    <property type="entry name" value="Radical SAM enzymes"/>
    <property type="match status" value="1"/>
</dbReference>
<name>A0ABP9GGT5_9ACTN</name>
<dbReference type="NCBIfam" id="TIGR01445">
    <property type="entry name" value="intein_Nterm"/>
    <property type="match status" value="1"/>
</dbReference>
<dbReference type="InterPro" id="IPR040086">
    <property type="entry name" value="MJ0683-like"/>
</dbReference>
<keyword evidence="10" id="KW-1185">Reference proteome</keyword>
<organism evidence="9 10">
    <name type="scientific">Streptomonospora halophila</name>
    <dbReference type="NCBI Taxonomy" id="427369"/>
    <lineage>
        <taxon>Bacteria</taxon>
        <taxon>Bacillati</taxon>
        <taxon>Actinomycetota</taxon>
        <taxon>Actinomycetes</taxon>
        <taxon>Streptosporangiales</taxon>
        <taxon>Nocardiopsidaceae</taxon>
        <taxon>Streptomonospora</taxon>
    </lineage>
</organism>
<feature type="compositionally biased region" description="Basic and acidic residues" evidence="6">
    <location>
        <begin position="1"/>
        <end position="16"/>
    </location>
</feature>
<accession>A0ABP9GGT5</accession>
<reference evidence="10" key="1">
    <citation type="journal article" date="2019" name="Int. J. Syst. Evol. Microbiol.">
        <title>The Global Catalogue of Microorganisms (GCM) 10K type strain sequencing project: providing services to taxonomists for standard genome sequencing and annotation.</title>
        <authorList>
            <consortium name="The Broad Institute Genomics Platform"/>
            <consortium name="The Broad Institute Genome Sequencing Center for Infectious Disease"/>
            <person name="Wu L."/>
            <person name="Ma J."/>
        </authorList>
    </citation>
    <scope>NUCLEOTIDE SEQUENCE [LARGE SCALE GENOMIC DNA]</scope>
    <source>
        <strain evidence="10">JCM 18123</strain>
    </source>
</reference>
<evidence type="ECO:0000313" key="10">
    <source>
        <dbReference type="Proteomes" id="UP001499993"/>
    </source>
</evidence>
<dbReference type="CDD" id="cd00081">
    <property type="entry name" value="Hint"/>
    <property type="match status" value="1"/>
</dbReference>
<evidence type="ECO:0000256" key="2">
    <source>
        <dbReference type="ARBA" id="ARBA00022813"/>
    </source>
</evidence>
<evidence type="ECO:0000256" key="3">
    <source>
        <dbReference type="ARBA" id="ARBA00023000"/>
    </source>
</evidence>
<dbReference type="NCBIfam" id="TIGR01443">
    <property type="entry name" value="intein_Cterm"/>
    <property type="match status" value="1"/>
</dbReference>
<keyword evidence="1" id="KW-0479">Metal-binding</keyword>
<dbReference type="InterPro" id="IPR003586">
    <property type="entry name" value="Hint_dom_C"/>
</dbReference>
<keyword evidence="2" id="KW-0068">Autocatalytic cleavage</keyword>
<keyword evidence="3" id="KW-0651">Protein splicing</keyword>
<evidence type="ECO:0000259" key="8">
    <source>
        <dbReference type="SMART" id="SM00306"/>
    </source>
</evidence>
<dbReference type="SUPFAM" id="SSF51294">
    <property type="entry name" value="Hedgehog/intein (Hint) domain"/>
    <property type="match status" value="1"/>
</dbReference>
<evidence type="ECO:0000256" key="1">
    <source>
        <dbReference type="ARBA" id="ARBA00022723"/>
    </source>
</evidence>
<feature type="region of interest" description="Disordered" evidence="6">
    <location>
        <begin position="1"/>
        <end position="45"/>
    </location>
</feature>
<dbReference type="InterPro" id="IPR058240">
    <property type="entry name" value="rSAM_sf"/>
</dbReference>
<dbReference type="InterPro" id="IPR003587">
    <property type="entry name" value="Hint_dom_N"/>
</dbReference>
<feature type="region of interest" description="Disordered" evidence="6">
    <location>
        <begin position="172"/>
        <end position="193"/>
    </location>
</feature>
<dbReference type="PANTHER" id="PTHR43432:SF3">
    <property type="entry name" value="SLR0285 PROTEIN"/>
    <property type="match status" value="1"/>
</dbReference>
<feature type="domain" description="Hint" evidence="8">
    <location>
        <begin position="85"/>
        <end position="191"/>
    </location>
</feature>
<feature type="region of interest" description="Disordered" evidence="6">
    <location>
        <begin position="671"/>
        <end position="711"/>
    </location>
</feature>
<dbReference type="PROSITE" id="PS50818">
    <property type="entry name" value="INTEIN_C_TER"/>
    <property type="match status" value="1"/>
</dbReference>
<sequence length="711" mass="76522">MRDQHDEPALFERADVAPEPSGAGRGTGRAGLADPGPGPVLGGDGGDAVAVEIRARSIINRVPGEAAVPFRWTVNPYRGCSHACVYCLSGDTPILMADGRTRPLAEIRVGDRIYGTRRAGGRRRYTPTTVQAHWTTVKRAYRITLADGTVLVASGDHRFLTGRGWTYVAGGASGHRRRPHLTEGTGLLGTGRYADPPEGAGAYRRGYLCGILRGDAPPGGSGHPGTKRPADGARVFRLRRALADGEAADRAAGCLAGLGVSAVRFDPAAAPENRRAITAIRTAQGTSSERMSEIVEWPVAPCDEWRKGFLAGAFDAEGDCSGGVLRISSADSEIIAAVGLSMKHFGFEHTVEGPAAVSGAQVVRLTGGLRERLRFLQTTDPAITRKRGIDDAALESDPRLDVVSIEDTGELRTLYDITTGTGDFLANGVVSHNCFARRTHEYLDLDSGHDFDSKIMVKVNAGELLRRELANPRWAGEPIAMGTNTDPYQRAEGRYRLMPQIIAALRDFANPFSVLTKGRLILRDLDLLEQAARVTDVGLAVSVGSLDEDVWRTVEPGTPRPASRLDVVRRCADRGLSCSVLMAPILPGLTDSAEQIEATVAAIAESGAANVTPILLHLRPGAREWYMRWLAREYPHLVPRYRELYRRGAYAPKPYRDLVGARVRDAARRHGLLRPDSGDPPRHRPAPADGSASARSDGGRAPGGEQLTLLQ</sequence>
<evidence type="ECO:0000256" key="5">
    <source>
        <dbReference type="ARBA" id="ARBA00023014"/>
    </source>
</evidence>
<feature type="domain" description="Hint" evidence="7">
    <location>
        <begin position="395"/>
        <end position="439"/>
    </location>
</feature>
<protein>
    <submittedName>
        <fullName evidence="9">Intein-containing Rv2578c family radical SAM protein</fullName>
    </submittedName>
</protein>
<evidence type="ECO:0000259" key="7">
    <source>
        <dbReference type="SMART" id="SM00305"/>
    </source>
</evidence>
<evidence type="ECO:0000256" key="6">
    <source>
        <dbReference type="SAM" id="MobiDB-lite"/>
    </source>
</evidence>
<dbReference type="SMART" id="SM00306">
    <property type="entry name" value="HintN"/>
    <property type="match status" value="1"/>
</dbReference>
<keyword evidence="5" id="KW-0411">Iron-sulfur</keyword>
<dbReference type="InterPro" id="IPR027434">
    <property type="entry name" value="Homing_endonucl"/>
</dbReference>
<dbReference type="InterPro" id="IPR030934">
    <property type="entry name" value="Intein_C"/>
</dbReference>
<dbReference type="PROSITE" id="PS50817">
    <property type="entry name" value="INTEIN_N_TER"/>
    <property type="match status" value="1"/>
</dbReference>
<dbReference type="Gene3D" id="2.170.16.10">
    <property type="entry name" value="Hedgehog/Intein (Hint) domain"/>
    <property type="match status" value="1"/>
</dbReference>
<dbReference type="SMART" id="SM00305">
    <property type="entry name" value="HintC"/>
    <property type="match status" value="1"/>
</dbReference>
<dbReference type="SUPFAM" id="SSF55608">
    <property type="entry name" value="Homing endonucleases"/>
    <property type="match status" value="1"/>
</dbReference>
<dbReference type="PANTHER" id="PTHR43432">
    <property type="entry name" value="SLR0285 PROTEIN"/>
    <property type="match status" value="1"/>
</dbReference>
<dbReference type="NCBIfam" id="NF038136">
    <property type="entry name" value="rSAM_Rv_intein"/>
    <property type="match status" value="1"/>
</dbReference>
<dbReference type="NCBIfam" id="NF038135">
    <property type="entry name" value="rSAM_Rv2578c"/>
    <property type="match status" value="1"/>
</dbReference>
<keyword evidence="4" id="KW-0408">Iron</keyword>